<keyword evidence="11 20" id="KW-0418">Kinase</keyword>
<dbReference type="FunFam" id="3.30.200.20:FF:000195">
    <property type="entry name" value="G-type lectin S-receptor-like serine/threonine-protein kinase"/>
    <property type="match status" value="1"/>
</dbReference>
<dbReference type="PROSITE" id="PS00108">
    <property type="entry name" value="PROTEIN_KINASE_ST"/>
    <property type="match status" value="1"/>
</dbReference>
<feature type="signal peptide" evidence="23">
    <location>
        <begin position="1"/>
        <end position="24"/>
    </location>
</feature>
<keyword evidence="2" id="KW-1003">Cell membrane</keyword>
<keyword evidence="6 20" id="KW-0808">Transferase</keyword>
<dbReference type="PANTHER" id="PTHR27002:SF616">
    <property type="entry name" value="RECEPTOR-LIKE SERINE_THREONINE-PROTEIN KINASE"/>
    <property type="match status" value="1"/>
</dbReference>
<dbReference type="FunFam" id="1.10.510.10:FF:000060">
    <property type="entry name" value="G-type lectin S-receptor-like serine/threonine-protein kinase"/>
    <property type="match status" value="1"/>
</dbReference>
<evidence type="ECO:0000256" key="17">
    <source>
        <dbReference type="ARBA" id="ARBA00023180"/>
    </source>
</evidence>
<keyword evidence="7 22" id="KW-0812">Transmembrane</keyword>
<dbReference type="GO" id="GO:0005524">
    <property type="term" value="F:ATP binding"/>
    <property type="evidence" value="ECO:0007669"/>
    <property type="project" value="UniProtKB-KW"/>
</dbReference>
<evidence type="ECO:0000256" key="11">
    <source>
        <dbReference type="ARBA" id="ARBA00022777"/>
    </source>
</evidence>
<dbReference type="Gene3D" id="1.10.510.10">
    <property type="entry name" value="Transferase(Phosphotransferase) domain 1"/>
    <property type="match status" value="1"/>
</dbReference>
<dbReference type="Gene3D" id="3.30.200.20">
    <property type="entry name" value="Phosphorylase Kinase, domain 1"/>
    <property type="match status" value="1"/>
</dbReference>
<evidence type="ECO:0000313" key="27">
    <source>
        <dbReference type="EMBL" id="AIZ68213.1"/>
    </source>
</evidence>
<dbReference type="InterPro" id="IPR036426">
    <property type="entry name" value="Bulb-type_lectin_dom_sf"/>
</dbReference>
<evidence type="ECO:0000256" key="9">
    <source>
        <dbReference type="ARBA" id="ARBA00022734"/>
    </source>
</evidence>
<proteinExistence type="evidence at transcript level"/>
<comment type="catalytic activity">
    <reaction evidence="18 20">
        <text>L-threonyl-[protein] + ATP = O-phospho-L-threonyl-[protein] + ADP + H(+)</text>
        <dbReference type="Rhea" id="RHEA:46608"/>
        <dbReference type="Rhea" id="RHEA-COMP:11060"/>
        <dbReference type="Rhea" id="RHEA-COMP:11605"/>
        <dbReference type="ChEBI" id="CHEBI:15378"/>
        <dbReference type="ChEBI" id="CHEBI:30013"/>
        <dbReference type="ChEBI" id="CHEBI:30616"/>
        <dbReference type="ChEBI" id="CHEBI:61977"/>
        <dbReference type="ChEBI" id="CHEBI:456216"/>
        <dbReference type="EC" id="2.7.11.1"/>
    </reaction>
</comment>
<evidence type="ECO:0000256" key="14">
    <source>
        <dbReference type="ARBA" id="ARBA00023136"/>
    </source>
</evidence>
<gene>
    <name evidence="27" type="primary">STPK-6</name>
</gene>
<dbReference type="AlphaFoldDB" id="A0A0A7LYW8"/>
<evidence type="ECO:0000256" key="1">
    <source>
        <dbReference type="ARBA" id="ARBA00004251"/>
    </source>
</evidence>
<sequence length="829" mass="91203">MRKLYNKLFIFLSIILFLPSLSNSTDILTPNKPLSVNESLVSSDGTFTLGFFSPTNSNNNLFIGVWYKRIPEQSVIWVGNRRNPVTNTTAVLTLTNNGSLLITDGKSEVFWSSASTTSVRNPIGQLLDTGNFVVRDASTTNSKIFAWQSFDYPTDTLVPGMKLGWNLTSGLNRNLTAWASPTDPSPGNYTLAMDLRGDPQLYFWNSGVVQWRSGPWTGLDFSGQFPATMTYTNTFVFSFVNNKEEVYYATGVINKSTLTRLVVNQSGITQSFVWLDGSNTWNLYWYNPKGQCDVGYIACGPYGACLQDGSPMCSCLQGFQPKSPKDWALRYTSGGCIRKTELDCKNRSDGFVTVPQAMLPDTVNSTVDMTMNLDECRAACLKNCSCTAYASADIRGSGRGCIIWSTALLDTGLFSEGGQDFYLRLAAADIGSTSSHSDETAGSTLAIVLSVVLGVILLVVGSVCYAWMKKKRSRGNNNSRNEQSAAKSKGDDMELLQFDLAAIEAATDGFSNENKLGEGGFGPVFKGKTEEGQEIAAKRLSKTSAQGLDELKAEMMLVAKLQHRNLVRLLGCCIEGDERILIYEYMPNKSLDAFLFDEQKSVLLDWSTRYQIILGIARGLLYLHQDSRFRIIHRDLKAGNILLDGDMNPKISDFGLARIFGGDETKTKTRRVVGTYGYMSPEYALNGIFSVKSDVFSFGVIVLEIISGKRNKGVFLSDAKEYLLGKAWVLWKEGNGLELLDAPLAQSFSMGEVLRCMKVALLCVQERPEDRPTMSSVVLMLGSDHAFLPEPNPPGFVARQRSPDESSSSMKDTSNSVNGLTVTTMSLAR</sequence>
<keyword evidence="13 22" id="KW-1133">Transmembrane helix</keyword>
<evidence type="ECO:0000256" key="20">
    <source>
        <dbReference type="PIRNR" id="PIRNR000641"/>
    </source>
</evidence>
<accession>A0A0A7LYW8</accession>
<keyword evidence="3 20" id="KW-0723">Serine/threonine-protein kinase</keyword>
<evidence type="ECO:0000256" key="19">
    <source>
        <dbReference type="ARBA" id="ARBA00048679"/>
    </source>
</evidence>
<dbReference type="PANTHER" id="PTHR27002">
    <property type="entry name" value="RECEPTOR-LIKE SERINE/THREONINE-PROTEIN KINASE SD1-8"/>
    <property type="match status" value="1"/>
</dbReference>
<dbReference type="SUPFAM" id="SSF51110">
    <property type="entry name" value="alpha-D-mannose-specific plant lectins"/>
    <property type="match status" value="1"/>
</dbReference>
<dbReference type="SMART" id="SM00220">
    <property type="entry name" value="S_TKc"/>
    <property type="match status" value="1"/>
</dbReference>
<keyword evidence="12 20" id="KW-0067">ATP-binding</keyword>
<evidence type="ECO:0000256" key="2">
    <source>
        <dbReference type="ARBA" id="ARBA00022475"/>
    </source>
</evidence>
<feature type="domain" description="Apple" evidence="26">
    <location>
        <begin position="344"/>
        <end position="426"/>
    </location>
</feature>
<dbReference type="InterPro" id="IPR008271">
    <property type="entry name" value="Ser/Thr_kinase_AS"/>
</dbReference>
<keyword evidence="8 23" id="KW-0732">Signal</keyword>
<dbReference type="EC" id="2.7.11.1" evidence="20"/>
<evidence type="ECO:0000256" key="10">
    <source>
        <dbReference type="ARBA" id="ARBA00022741"/>
    </source>
</evidence>
<dbReference type="EMBL" id="KM978030">
    <property type="protein sequence ID" value="AIZ68213.1"/>
    <property type="molecule type" value="mRNA"/>
</dbReference>
<dbReference type="InterPro" id="IPR021820">
    <property type="entry name" value="S-locus_recpt_kinase_C"/>
</dbReference>
<feature type="domain" description="Bulb-type lectin" evidence="25">
    <location>
        <begin position="25"/>
        <end position="147"/>
    </location>
</feature>
<keyword evidence="14 22" id="KW-0472">Membrane</keyword>
<reference evidence="27" key="1">
    <citation type="submission" date="2014-10" db="EMBL/GenBank/DDBJ databases">
        <title>Transcriptome-wide evaluation of reference genes for quantitative real-time PCR in Ornithogalum saundersiae tissues during plant development and under stress conditions.</title>
        <authorList>
            <person name="Kong J.-Q."/>
        </authorList>
    </citation>
    <scope>NUCLEOTIDE SEQUENCE</scope>
</reference>
<dbReference type="InterPro" id="IPR001245">
    <property type="entry name" value="Ser-Thr/Tyr_kinase_cat_dom"/>
</dbReference>
<evidence type="ECO:0000259" key="25">
    <source>
        <dbReference type="PROSITE" id="PS50927"/>
    </source>
</evidence>
<evidence type="ECO:0000256" key="15">
    <source>
        <dbReference type="ARBA" id="ARBA00023157"/>
    </source>
</evidence>
<dbReference type="Pfam" id="PF11883">
    <property type="entry name" value="DUF3403"/>
    <property type="match status" value="1"/>
</dbReference>
<dbReference type="Pfam" id="PF08276">
    <property type="entry name" value="PAN_2"/>
    <property type="match status" value="1"/>
</dbReference>
<dbReference type="InterPro" id="IPR024171">
    <property type="entry name" value="SRK-like_kinase"/>
</dbReference>
<dbReference type="Gene3D" id="2.90.10.10">
    <property type="entry name" value="Bulb-type lectin domain"/>
    <property type="match status" value="1"/>
</dbReference>
<dbReference type="Gene3D" id="3.50.4.10">
    <property type="entry name" value="Hepatocyte Growth Factor"/>
    <property type="match status" value="1"/>
</dbReference>
<dbReference type="PROSITE" id="PS50927">
    <property type="entry name" value="BULB_LECTIN"/>
    <property type="match status" value="1"/>
</dbReference>
<dbReference type="GO" id="GO:0106310">
    <property type="term" value="F:protein serine kinase activity"/>
    <property type="evidence" value="ECO:0007669"/>
    <property type="project" value="RHEA"/>
</dbReference>
<dbReference type="InterPro" id="IPR000858">
    <property type="entry name" value="S_locus_glycoprot_dom"/>
</dbReference>
<evidence type="ECO:0000256" key="7">
    <source>
        <dbReference type="ARBA" id="ARBA00022692"/>
    </source>
</evidence>
<feature type="compositionally biased region" description="Polar residues" evidence="21">
    <location>
        <begin position="805"/>
        <end position="829"/>
    </location>
</feature>
<feature type="domain" description="Protein kinase" evidence="24">
    <location>
        <begin position="510"/>
        <end position="788"/>
    </location>
</feature>
<dbReference type="CDD" id="cd01098">
    <property type="entry name" value="PAN_AP_plant"/>
    <property type="match status" value="1"/>
</dbReference>
<dbReference type="Pfam" id="PF07714">
    <property type="entry name" value="PK_Tyr_Ser-Thr"/>
    <property type="match status" value="1"/>
</dbReference>
<dbReference type="InterPro" id="IPR003609">
    <property type="entry name" value="Pan_app"/>
</dbReference>
<dbReference type="SMART" id="SM00473">
    <property type="entry name" value="PAN_AP"/>
    <property type="match status" value="1"/>
</dbReference>
<evidence type="ECO:0000259" key="24">
    <source>
        <dbReference type="PROSITE" id="PS50011"/>
    </source>
</evidence>
<feature type="transmembrane region" description="Helical" evidence="22">
    <location>
        <begin position="445"/>
        <end position="468"/>
    </location>
</feature>
<dbReference type="GO" id="GO:0051707">
    <property type="term" value="P:response to other organism"/>
    <property type="evidence" value="ECO:0007669"/>
    <property type="project" value="UniProtKB-ARBA"/>
</dbReference>
<dbReference type="InterPro" id="IPR011009">
    <property type="entry name" value="Kinase-like_dom_sf"/>
</dbReference>
<evidence type="ECO:0000256" key="4">
    <source>
        <dbReference type="ARBA" id="ARBA00022536"/>
    </source>
</evidence>
<dbReference type="Pfam" id="PF01453">
    <property type="entry name" value="B_lectin"/>
    <property type="match status" value="1"/>
</dbReference>
<dbReference type="FunFam" id="2.90.10.10:FF:000009">
    <property type="entry name" value="Receptor-like serine/threonine-protein kinase SD1-8"/>
    <property type="match status" value="1"/>
</dbReference>
<feature type="region of interest" description="Disordered" evidence="21">
    <location>
        <begin position="792"/>
        <end position="829"/>
    </location>
</feature>
<evidence type="ECO:0000256" key="22">
    <source>
        <dbReference type="SAM" id="Phobius"/>
    </source>
</evidence>
<evidence type="ECO:0000256" key="12">
    <source>
        <dbReference type="ARBA" id="ARBA00022840"/>
    </source>
</evidence>
<dbReference type="SUPFAM" id="SSF56112">
    <property type="entry name" value="Protein kinase-like (PK-like)"/>
    <property type="match status" value="1"/>
</dbReference>
<evidence type="ECO:0000256" key="5">
    <source>
        <dbReference type="ARBA" id="ARBA00022553"/>
    </source>
</evidence>
<comment type="catalytic activity">
    <reaction evidence="19 20">
        <text>L-seryl-[protein] + ATP = O-phospho-L-seryl-[protein] + ADP + H(+)</text>
        <dbReference type="Rhea" id="RHEA:17989"/>
        <dbReference type="Rhea" id="RHEA-COMP:9863"/>
        <dbReference type="Rhea" id="RHEA-COMP:11604"/>
        <dbReference type="ChEBI" id="CHEBI:15378"/>
        <dbReference type="ChEBI" id="CHEBI:29999"/>
        <dbReference type="ChEBI" id="CHEBI:30616"/>
        <dbReference type="ChEBI" id="CHEBI:83421"/>
        <dbReference type="ChEBI" id="CHEBI:456216"/>
        <dbReference type="EC" id="2.7.11.1"/>
    </reaction>
</comment>
<evidence type="ECO:0000256" key="21">
    <source>
        <dbReference type="SAM" id="MobiDB-lite"/>
    </source>
</evidence>
<comment type="similarity">
    <text evidence="20">Belongs to the protein kinase superfamily. Ser/Thr protein kinase family.</text>
</comment>
<evidence type="ECO:0000256" key="23">
    <source>
        <dbReference type="SAM" id="SignalP"/>
    </source>
</evidence>
<dbReference type="GO" id="GO:0004674">
    <property type="term" value="F:protein serine/threonine kinase activity"/>
    <property type="evidence" value="ECO:0007669"/>
    <property type="project" value="UniProtKB-KW"/>
</dbReference>
<organism evidence="27">
    <name type="scientific">Albuca bracteata</name>
    <name type="common">False sea onion</name>
    <name type="synonym">Ornithogalum longebracteatum</name>
    <dbReference type="NCBI Taxonomy" id="82047"/>
    <lineage>
        <taxon>Eukaryota</taxon>
        <taxon>Viridiplantae</taxon>
        <taxon>Streptophyta</taxon>
        <taxon>Embryophyta</taxon>
        <taxon>Tracheophyta</taxon>
        <taxon>Spermatophyta</taxon>
        <taxon>Magnoliopsida</taxon>
        <taxon>Liliopsida</taxon>
        <taxon>Asparagales</taxon>
        <taxon>Hyacinthaceae</taxon>
        <taxon>Ornithogaloideae</taxon>
        <taxon>Albuca</taxon>
    </lineage>
</organism>
<comment type="subcellular location">
    <subcellularLocation>
        <location evidence="1">Cell membrane</location>
        <topology evidence="1">Single-pass type I membrane protein</topology>
    </subcellularLocation>
</comment>
<evidence type="ECO:0000256" key="18">
    <source>
        <dbReference type="ARBA" id="ARBA00047899"/>
    </source>
</evidence>
<keyword evidence="16 27" id="KW-0675">Receptor</keyword>
<dbReference type="PROSITE" id="PS50948">
    <property type="entry name" value="PAN"/>
    <property type="match status" value="1"/>
</dbReference>
<evidence type="ECO:0000256" key="8">
    <source>
        <dbReference type="ARBA" id="ARBA00022729"/>
    </source>
</evidence>
<name>A0A0A7LYW8_ALBBR</name>
<evidence type="ECO:0000259" key="26">
    <source>
        <dbReference type="PROSITE" id="PS50948"/>
    </source>
</evidence>
<dbReference type="Pfam" id="PF00954">
    <property type="entry name" value="S_locus_glycop"/>
    <property type="match status" value="1"/>
</dbReference>
<dbReference type="CDD" id="cd00028">
    <property type="entry name" value="B_lectin"/>
    <property type="match status" value="1"/>
</dbReference>
<dbReference type="SMART" id="SM00108">
    <property type="entry name" value="B_lectin"/>
    <property type="match status" value="1"/>
</dbReference>
<dbReference type="InterPro" id="IPR001480">
    <property type="entry name" value="Bulb-type_lectin_dom"/>
</dbReference>
<keyword evidence="4" id="KW-0245">EGF-like domain</keyword>
<keyword evidence="5" id="KW-0597">Phosphoprotein</keyword>
<feature type="chain" id="PRO_5002030966" description="Receptor-like serine/threonine-protein kinase" evidence="23">
    <location>
        <begin position="25"/>
        <end position="829"/>
    </location>
</feature>
<evidence type="ECO:0000256" key="16">
    <source>
        <dbReference type="ARBA" id="ARBA00023170"/>
    </source>
</evidence>
<dbReference type="PROSITE" id="PS50011">
    <property type="entry name" value="PROTEIN_KINASE_DOM"/>
    <property type="match status" value="1"/>
</dbReference>
<dbReference type="CDD" id="cd14066">
    <property type="entry name" value="STKc_IRAK"/>
    <property type="match status" value="1"/>
</dbReference>
<keyword evidence="10 20" id="KW-0547">Nucleotide-binding</keyword>
<dbReference type="InterPro" id="IPR000719">
    <property type="entry name" value="Prot_kinase_dom"/>
</dbReference>
<dbReference type="GO" id="GO:0030246">
    <property type="term" value="F:carbohydrate binding"/>
    <property type="evidence" value="ECO:0007669"/>
    <property type="project" value="UniProtKB-KW"/>
</dbReference>
<dbReference type="GO" id="GO:0005886">
    <property type="term" value="C:plasma membrane"/>
    <property type="evidence" value="ECO:0007669"/>
    <property type="project" value="UniProtKB-SubCell"/>
</dbReference>
<evidence type="ECO:0000256" key="13">
    <source>
        <dbReference type="ARBA" id="ARBA00022989"/>
    </source>
</evidence>
<protein>
    <recommendedName>
        <fullName evidence="20">Receptor-like serine/threonine-protein kinase</fullName>
        <ecNumber evidence="20">2.7.11.1</ecNumber>
    </recommendedName>
</protein>
<keyword evidence="9" id="KW-0430">Lectin</keyword>
<keyword evidence="17" id="KW-0325">Glycoprotein</keyword>
<dbReference type="PIRSF" id="PIRSF000641">
    <property type="entry name" value="SRK"/>
    <property type="match status" value="1"/>
</dbReference>
<keyword evidence="15" id="KW-1015">Disulfide bond</keyword>
<evidence type="ECO:0000256" key="3">
    <source>
        <dbReference type="ARBA" id="ARBA00022527"/>
    </source>
</evidence>
<dbReference type="GO" id="GO:0048544">
    <property type="term" value="P:recognition of pollen"/>
    <property type="evidence" value="ECO:0007669"/>
    <property type="project" value="InterPro"/>
</dbReference>
<evidence type="ECO:0000256" key="6">
    <source>
        <dbReference type="ARBA" id="ARBA00022679"/>
    </source>
</evidence>